<feature type="compositionally biased region" description="Polar residues" evidence="1">
    <location>
        <begin position="28"/>
        <end position="38"/>
    </location>
</feature>
<keyword evidence="3" id="KW-1185">Reference proteome</keyword>
<dbReference type="EMBL" id="AHPL01000012">
    <property type="protein sequence ID" value="KEC54052.1"/>
    <property type="molecule type" value="Genomic_DNA"/>
</dbReference>
<evidence type="ECO:0000313" key="3">
    <source>
        <dbReference type="Proteomes" id="UP000027015"/>
    </source>
</evidence>
<dbReference type="Proteomes" id="UP000027015">
    <property type="component" value="Unassembled WGS sequence"/>
</dbReference>
<dbReference type="HOGENOM" id="CLU_017616_0_0_5"/>
<accession>A0A067WDS6</accession>
<dbReference type="NCBIfam" id="NF033856">
    <property type="entry name" value="T4SS_effec_BID"/>
    <property type="match status" value="3"/>
</dbReference>
<feature type="compositionally biased region" description="Basic and acidic residues" evidence="1">
    <location>
        <begin position="356"/>
        <end position="369"/>
    </location>
</feature>
<dbReference type="PATRIC" id="fig|1134510.3.peg.1652"/>
<feature type="region of interest" description="Disordered" evidence="1">
    <location>
        <begin position="327"/>
        <end position="417"/>
    </location>
</feature>
<dbReference type="OrthoDB" id="7921411at2"/>
<protein>
    <recommendedName>
        <fullName evidence="4">Bartonella effector protein BID domain-containing protein</fullName>
    </recommendedName>
</protein>
<sequence>MKKNQPPSSTFPSVKELRNRYEQLIKETASSVSPSAKVTQHKPSHMKDRLVGKEQAKKTLYETATSPQKSPRLKEPIAKIMQQNLLVEAYQEEIRHWCGIVYGYPSILQERIEEIQKNPDMGEQISREVAENPASVHHLAGHQMLGVKTNARKNAEDGLLSLCAAIEGYVCAVKQVQESIVHFPYAQQSGYEQERIQRAENLQKLAHPEKEMTSLSNEEISNRIQRDPSVQYGEAEIRYWCQIVFGNAHALQYRVEDMQKNPNMGEELSWQVSENPNFFHKLAGSQALGIKNSARKEAEAGLSFLCNAIEAYADTVKQVRKSIVQTHQAQQNHQELSASRLPHDVQKQKSLSKPPKLPEHSPADKHQESAESSTQTKWNRLGARPRTVPLTQESQKQQEKLGMRQSIMEGDGKETTKVSMPAIKATEVTTKFEVSKAVEQLVQPPKVETAKIVSVSLTQEAQKTLIEKETVRPLSYVEVASKIRDSEVVKSSMKKIETLCGVVYGNPRILEGKIPKMGIPVTNRNVEELEKFARQVGNFPSSYGKIAGFSFLGIKSEARAHAAENFLPLSHAIFSYAHNVKQAEKDILEAYSREQERCAQSVETPSEEIRNLLSLSEKQQKEVLLTSPELGTQVKAYSQKLHDRLSQSDLKAINERSHTKLAENLGTSVNQAEKIAQIFKQTKGIVQILQKQEKLGMRQSIMEGDGKETAKISMSVIKATKVITKIESSKLVEQPVRPQKIENAKIISMSR</sequence>
<evidence type="ECO:0000313" key="2">
    <source>
        <dbReference type="EMBL" id="KEC54052.1"/>
    </source>
</evidence>
<proteinExistence type="predicted"/>
<reference evidence="2 3" key="1">
    <citation type="submission" date="2012-04" db="EMBL/GenBank/DDBJ databases">
        <title>The Genome Sequence of Bartonella koehlerae C-29.</title>
        <authorList>
            <consortium name="The Broad Institute Genome Sequencing Platform"/>
            <consortium name="The Broad Institute Genome Sequencing Center for Infectious Disease"/>
            <person name="Feldgarden M."/>
            <person name="Kirby J."/>
            <person name="Kosoy M."/>
            <person name="Birtles R."/>
            <person name="Probert W.S."/>
            <person name="Chiaraviglio L."/>
            <person name="Walker B."/>
            <person name="Young S.K."/>
            <person name="Zeng Q."/>
            <person name="Gargeya S."/>
            <person name="Fitzgerald M."/>
            <person name="Haas B."/>
            <person name="Abouelleil A."/>
            <person name="Alvarado L."/>
            <person name="Arachchi H.M."/>
            <person name="Berlin A.M."/>
            <person name="Chapman S.B."/>
            <person name="Goldberg J."/>
            <person name="Griggs A."/>
            <person name="Gujja S."/>
            <person name="Hansen M."/>
            <person name="Howarth C."/>
            <person name="Imamovic A."/>
            <person name="Larimer J."/>
            <person name="McCowen C."/>
            <person name="Montmayeur A."/>
            <person name="Murphy C."/>
            <person name="Neiman D."/>
            <person name="Pearson M."/>
            <person name="Priest M."/>
            <person name="Roberts A."/>
            <person name="Saif S."/>
            <person name="Shea T."/>
            <person name="Sisk P."/>
            <person name="Sykes S."/>
            <person name="Wortman J."/>
            <person name="Nusbaum C."/>
            <person name="Birren B."/>
        </authorList>
    </citation>
    <scope>NUCLEOTIDE SEQUENCE [LARGE SCALE GENOMIC DNA]</scope>
    <source>
        <strain evidence="2 3">C-29</strain>
    </source>
</reference>
<gene>
    <name evidence="2" type="ORF">O9A_01442</name>
</gene>
<organism evidence="2 3">
    <name type="scientific">Bartonella koehlerae C-29</name>
    <dbReference type="NCBI Taxonomy" id="1134510"/>
    <lineage>
        <taxon>Bacteria</taxon>
        <taxon>Pseudomonadati</taxon>
        <taxon>Pseudomonadota</taxon>
        <taxon>Alphaproteobacteria</taxon>
        <taxon>Hyphomicrobiales</taxon>
        <taxon>Bartonellaceae</taxon>
        <taxon>Bartonella</taxon>
    </lineage>
</organism>
<name>A0A067WDS6_9HYPH</name>
<evidence type="ECO:0008006" key="4">
    <source>
        <dbReference type="Google" id="ProtNLM"/>
    </source>
</evidence>
<dbReference type="AlphaFoldDB" id="A0A067WDS6"/>
<dbReference type="RefSeq" id="WP_051665624.1">
    <property type="nucleotide sequence ID" value="NZ_CADEAH010000011.1"/>
</dbReference>
<evidence type="ECO:0000256" key="1">
    <source>
        <dbReference type="SAM" id="MobiDB-lite"/>
    </source>
</evidence>
<comment type="caution">
    <text evidence="2">The sequence shown here is derived from an EMBL/GenBank/DDBJ whole genome shotgun (WGS) entry which is preliminary data.</text>
</comment>
<dbReference type="eggNOG" id="COG2184">
    <property type="taxonomic scope" value="Bacteria"/>
</dbReference>
<feature type="region of interest" description="Disordered" evidence="1">
    <location>
        <begin position="28"/>
        <end position="51"/>
    </location>
</feature>
<feature type="compositionally biased region" description="Polar residues" evidence="1">
    <location>
        <begin position="327"/>
        <end position="337"/>
    </location>
</feature>
<dbReference type="STRING" id="1134510.O9A_01442"/>